<protein>
    <submittedName>
        <fullName evidence="1">DUF910 domain-containing protein</fullName>
    </submittedName>
</protein>
<dbReference type="OrthoDB" id="2361671at2"/>
<organism evidence="1 2">
    <name type="scientific">Pueribacillus theae</name>
    <dbReference type="NCBI Taxonomy" id="2171751"/>
    <lineage>
        <taxon>Bacteria</taxon>
        <taxon>Bacillati</taxon>
        <taxon>Bacillota</taxon>
        <taxon>Bacilli</taxon>
        <taxon>Bacillales</taxon>
        <taxon>Bacillaceae</taxon>
        <taxon>Pueribacillus</taxon>
    </lineage>
</organism>
<keyword evidence="2" id="KW-1185">Reference proteome</keyword>
<dbReference type="Proteomes" id="UP000245998">
    <property type="component" value="Unassembled WGS sequence"/>
</dbReference>
<comment type="caution">
    <text evidence="1">The sequence shown here is derived from an EMBL/GenBank/DDBJ whole genome shotgun (WGS) entry which is preliminary data.</text>
</comment>
<evidence type="ECO:0000313" key="1">
    <source>
        <dbReference type="EMBL" id="PWA13326.1"/>
    </source>
</evidence>
<dbReference type="RefSeq" id="WP_116552831.1">
    <property type="nucleotide sequence ID" value="NZ_QCZG01000001.1"/>
</dbReference>
<sequence length="70" mass="8736">MNTFYDIQQLLKRFGIFIYTGNRLADLELMEEEIHELYRMKMIEAQDYKIALLILRKEYRFEREKKDRTI</sequence>
<reference evidence="1 2" key="1">
    <citation type="submission" date="2018-04" db="EMBL/GenBank/DDBJ databases">
        <title>Camelliibacillus theae gen. nov., sp. nov., isolated from Pu'er tea.</title>
        <authorList>
            <person name="Niu L."/>
        </authorList>
    </citation>
    <scope>NUCLEOTIDE SEQUENCE [LARGE SCALE GENOMIC DNA]</scope>
    <source>
        <strain evidence="1 2">T8</strain>
    </source>
</reference>
<dbReference type="InterPro" id="IPR023164">
    <property type="entry name" value="YqgQ-like_sf"/>
</dbReference>
<proteinExistence type="predicted"/>
<dbReference type="Gene3D" id="1.10.287.760">
    <property type="entry name" value="YqgQ-like"/>
    <property type="match status" value="1"/>
</dbReference>
<dbReference type="InterPro" id="IPR009256">
    <property type="entry name" value="YqgQ-like"/>
</dbReference>
<dbReference type="Pfam" id="PF06014">
    <property type="entry name" value="YqgQ-like"/>
    <property type="match status" value="1"/>
</dbReference>
<evidence type="ECO:0000313" key="2">
    <source>
        <dbReference type="Proteomes" id="UP000245998"/>
    </source>
</evidence>
<gene>
    <name evidence="1" type="ORF">DCC39_00055</name>
</gene>
<dbReference type="SUPFAM" id="SSF158379">
    <property type="entry name" value="YqgQ-like"/>
    <property type="match status" value="1"/>
</dbReference>
<name>A0A2U1K718_9BACI</name>
<dbReference type="EMBL" id="QCZG01000001">
    <property type="protein sequence ID" value="PWA13326.1"/>
    <property type="molecule type" value="Genomic_DNA"/>
</dbReference>
<accession>A0A2U1K718</accession>
<dbReference type="AlphaFoldDB" id="A0A2U1K718"/>